<dbReference type="Pfam" id="PF24807">
    <property type="entry name" value="WD40_CDC20-Fz"/>
    <property type="match status" value="1"/>
</dbReference>
<proteinExistence type="inferred from homology"/>
<dbReference type="GO" id="GO:0010997">
    <property type="term" value="F:anaphase-promoting complex binding"/>
    <property type="evidence" value="ECO:0007669"/>
    <property type="project" value="InterPro"/>
</dbReference>
<dbReference type="InterPro" id="IPR056150">
    <property type="entry name" value="WD40_CDC20-Fz"/>
</dbReference>
<dbReference type="GO" id="GO:0005680">
    <property type="term" value="C:anaphase-promoting complex"/>
    <property type="evidence" value="ECO:0007669"/>
    <property type="project" value="TreeGrafter"/>
</dbReference>
<evidence type="ECO:0000256" key="4">
    <source>
        <dbReference type="SAM" id="MobiDB-lite"/>
    </source>
</evidence>
<feature type="compositionally biased region" description="Basic and acidic residues" evidence="4">
    <location>
        <begin position="8"/>
        <end position="19"/>
    </location>
</feature>
<feature type="compositionally biased region" description="Low complexity" evidence="4">
    <location>
        <begin position="50"/>
        <end position="61"/>
    </location>
</feature>
<name>A0A1Q2YD95_9ASCO</name>
<sequence>MENSPDTKLYHPQDLKSENMNHNGSNNPIIITNNGLEINTWFRGSHVDDSSAAPSNNTNNAVQINFAGDNSSNDGASNGIDNPLPDLDTARNQTNVTNANFSTLSGAQPLTYEKNVAIALGFKTSRILTFKPLKSPKKTKNLHDDVDSIQNDIYINHSLQYDSVDERNINGTNRNSSNAESYVPEIPFKVLDAPGLRNDYYSNLVCWANKSDTIAAGLGSIVYCWSETLGTIPLQTFGNDLISALSYSSDDFLVVGTKESKIYLYKPKSIYVIASYSLKNHSSICSIKWIPESHYFFVGNDIGEVTLFEVIQKEEVKKTHKNNPTRTQTETKAVISYSIKQKVTFKCDQQQICGIDVNHLGKQLAIGANNNSSSIWDISDLCKPKKLFHLKHEAAVKAVAFCPWMPNLLATGGGSRDKNIRFWHSKSGTLISKHKTKGQITAVVWSRSKKEILVTFGFGDCTDKNSILAVYSYPTMKLKVKVNAPSDMRILTADLSNDFSSICTSISDQSVRIYNVWNSKFDLKSGIYDNGIYGSEIIDTEEGVDKAIDIIR</sequence>
<dbReference type="SMART" id="SM00320">
    <property type="entry name" value="WD40"/>
    <property type="match status" value="5"/>
</dbReference>
<keyword evidence="2" id="KW-0853">WD repeat</keyword>
<dbReference type="OrthoDB" id="10263272at2759"/>
<dbReference type="PANTHER" id="PTHR19918:SF5">
    <property type="entry name" value="MEIOSIS-SPECIFIC APC_C ACTIVATOR PROTEIN AMA1"/>
    <property type="match status" value="1"/>
</dbReference>
<evidence type="ECO:0000256" key="2">
    <source>
        <dbReference type="ARBA" id="ARBA00022574"/>
    </source>
</evidence>
<dbReference type="Proteomes" id="UP000186136">
    <property type="component" value="Unassembled WGS sequence"/>
</dbReference>
<dbReference type="AlphaFoldDB" id="A0A1Q2YD95"/>
<feature type="compositionally biased region" description="Polar residues" evidence="4">
    <location>
        <begin position="68"/>
        <end position="80"/>
    </location>
</feature>
<protein>
    <recommendedName>
        <fullName evidence="5">CDC20/Fizzy WD40 domain-containing protein</fullName>
    </recommendedName>
</protein>
<reference evidence="6 7" key="1">
    <citation type="submission" date="2016-08" db="EMBL/GenBank/DDBJ databases">
        <title>Whole genome shotgun sequence of Pichia membranifaciens KS47-1.</title>
        <authorList>
            <person name="Konishi M."/>
            <person name="Ishida M."/>
            <person name="Arakawa T."/>
            <person name="Kato Y."/>
            <person name="Horiuchi J."/>
        </authorList>
    </citation>
    <scope>NUCLEOTIDE SEQUENCE [LARGE SCALE GENOMIC DNA]</scope>
    <source>
        <strain evidence="6 7">KS47-1</strain>
    </source>
</reference>
<feature type="domain" description="CDC20/Fizzy WD40" evidence="5">
    <location>
        <begin position="191"/>
        <end position="514"/>
    </location>
</feature>
<feature type="region of interest" description="Disordered" evidence="4">
    <location>
        <begin position="48"/>
        <end position="91"/>
    </location>
</feature>
<dbReference type="InterPro" id="IPR001680">
    <property type="entry name" value="WD40_rpt"/>
</dbReference>
<accession>A0A1Q2YD95</accession>
<dbReference type="GO" id="GO:1905786">
    <property type="term" value="P:positive regulation of anaphase-promoting complex-dependent catabolic process"/>
    <property type="evidence" value="ECO:0007669"/>
    <property type="project" value="TreeGrafter"/>
</dbReference>
<organism evidence="6 7">
    <name type="scientific">Pichia membranifaciens</name>
    <dbReference type="NCBI Taxonomy" id="4926"/>
    <lineage>
        <taxon>Eukaryota</taxon>
        <taxon>Fungi</taxon>
        <taxon>Dikarya</taxon>
        <taxon>Ascomycota</taxon>
        <taxon>Saccharomycotina</taxon>
        <taxon>Pichiomycetes</taxon>
        <taxon>Pichiales</taxon>
        <taxon>Pichiaceae</taxon>
        <taxon>Pichia</taxon>
    </lineage>
</organism>
<dbReference type="GO" id="GO:1990757">
    <property type="term" value="F:ubiquitin ligase activator activity"/>
    <property type="evidence" value="ECO:0007669"/>
    <property type="project" value="TreeGrafter"/>
</dbReference>
<dbReference type="SUPFAM" id="SSF50978">
    <property type="entry name" value="WD40 repeat-like"/>
    <property type="match status" value="1"/>
</dbReference>
<evidence type="ECO:0000313" key="6">
    <source>
        <dbReference type="EMBL" id="GAV27504.1"/>
    </source>
</evidence>
<evidence type="ECO:0000256" key="3">
    <source>
        <dbReference type="ARBA" id="ARBA00022737"/>
    </source>
</evidence>
<keyword evidence="3" id="KW-0677">Repeat</keyword>
<comment type="caution">
    <text evidence="6">The sequence shown here is derived from an EMBL/GenBank/DDBJ whole genome shotgun (WGS) entry which is preliminary data.</text>
</comment>
<evidence type="ECO:0000256" key="1">
    <source>
        <dbReference type="ARBA" id="ARBA00006445"/>
    </source>
</evidence>
<dbReference type="EMBL" id="BDGI01000036">
    <property type="protein sequence ID" value="GAV27504.1"/>
    <property type="molecule type" value="Genomic_DNA"/>
</dbReference>
<dbReference type="InterPro" id="IPR015943">
    <property type="entry name" value="WD40/YVTN_repeat-like_dom_sf"/>
</dbReference>
<gene>
    <name evidence="6" type="ORF">PMKS-000972</name>
</gene>
<dbReference type="PANTHER" id="PTHR19918">
    <property type="entry name" value="CELL DIVISION CYCLE 20 CDC20 FIZZY -RELATED"/>
    <property type="match status" value="1"/>
</dbReference>
<feature type="region of interest" description="Disordered" evidence="4">
    <location>
        <begin position="1"/>
        <end position="28"/>
    </location>
</feature>
<keyword evidence="7" id="KW-1185">Reference proteome</keyword>
<dbReference type="GO" id="GO:0031145">
    <property type="term" value="P:anaphase-promoting complex-dependent catabolic process"/>
    <property type="evidence" value="ECO:0007669"/>
    <property type="project" value="TreeGrafter"/>
</dbReference>
<dbReference type="InterPro" id="IPR036322">
    <property type="entry name" value="WD40_repeat_dom_sf"/>
</dbReference>
<comment type="similarity">
    <text evidence="1">Belongs to the WD repeat CDC20/Fizzy family.</text>
</comment>
<dbReference type="Gene3D" id="2.130.10.10">
    <property type="entry name" value="YVTN repeat-like/Quinoprotein amine dehydrogenase"/>
    <property type="match status" value="1"/>
</dbReference>
<evidence type="ECO:0000313" key="7">
    <source>
        <dbReference type="Proteomes" id="UP000186136"/>
    </source>
</evidence>
<dbReference type="InterPro" id="IPR033010">
    <property type="entry name" value="Cdc20/Fizzy"/>
</dbReference>
<evidence type="ECO:0000259" key="5">
    <source>
        <dbReference type="Pfam" id="PF24807"/>
    </source>
</evidence>